<evidence type="ECO:0000313" key="3">
    <source>
        <dbReference type="Proteomes" id="UP000321899"/>
    </source>
</evidence>
<dbReference type="AlphaFoldDB" id="A0A5Q4VCE9"/>
<evidence type="ECO:0000313" key="2">
    <source>
        <dbReference type="EMBL" id="TYT75225.1"/>
    </source>
</evidence>
<keyword evidence="1" id="KW-1133">Transmembrane helix</keyword>
<dbReference type="EMBL" id="VDMB01000005">
    <property type="protein sequence ID" value="TYT75225.1"/>
    <property type="molecule type" value="Genomic_DNA"/>
</dbReference>
<evidence type="ECO:0000256" key="1">
    <source>
        <dbReference type="SAM" id="Phobius"/>
    </source>
</evidence>
<protein>
    <submittedName>
        <fullName evidence="2">Uncharacterized protein</fullName>
    </submittedName>
</protein>
<reference evidence="2 3" key="1">
    <citation type="submission" date="2019-06" db="EMBL/GenBank/DDBJ databases">
        <title>Desulfobotulus mexicanus sp. nov., a novel sulfate-reducing bacterium isolated from the sediment of an alkaline crater lake in Mexico.</title>
        <authorList>
            <person name="Hirschler-Rea A."/>
        </authorList>
    </citation>
    <scope>NUCLEOTIDE SEQUENCE [LARGE SCALE GENOMIC DNA]</scope>
    <source>
        <strain evidence="2 3">PAR22N</strain>
    </source>
</reference>
<keyword evidence="1" id="KW-0812">Transmembrane</keyword>
<dbReference type="Proteomes" id="UP000321899">
    <property type="component" value="Unassembled WGS sequence"/>
</dbReference>
<keyword evidence="3" id="KW-1185">Reference proteome</keyword>
<feature type="transmembrane region" description="Helical" evidence="1">
    <location>
        <begin position="7"/>
        <end position="30"/>
    </location>
</feature>
<accession>A0A5Q4VCE9</accession>
<proteinExistence type="predicted"/>
<organism evidence="2 3">
    <name type="scientific">Desulfobotulus mexicanus</name>
    <dbReference type="NCBI Taxonomy" id="2586642"/>
    <lineage>
        <taxon>Bacteria</taxon>
        <taxon>Pseudomonadati</taxon>
        <taxon>Thermodesulfobacteriota</taxon>
        <taxon>Desulfobacteria</taxon>
        <taxon>Desulfobacterales</taxon>
        <taxon>Desulfobacteraceae</taxon>
        <taxon>Desulfobotulus</taxon>
    </lineage>
</organism>
<feature type="transmembrane region" description="Helical" evidence="1">
    <location>
        <begin position="36"/>
        <end position="57"/>
    </location>
</feature>
<sequence>MFKDFSLGCLVLIALAILVPLGVIIFQALFWTASQLIKLVVAVVVLIIIGRAVRIFLNR</sequence>
<dbReference type="RefSeq" id="WP_139447249.1">
    <property type="nucleotide sequence ID" value="NZ_VDMB01000005.1"/>
</dbReference>
<comment type="caution">
    <text evidence="2">The sequence shown here is derived from an EMBL/GenBank/DDBJ whole genome shotgun (WGS) entry which is preliminary data.</text>
</comment>
<name>A0A5Q4VCE9_9BACT</name>
<keyword evidence="1" id="KW-0472">Membrane</keyword>
<gene>
    <name evidence="2" type="ORF">FIM25_05835</name>
</gene>